<sequence length="65" mass="7516">MKLKSSVDYVVICKREIEDDSVHVLDGKAIEEWMEDGSIKEGDKIFEITKPMRVRAKLFVEDEDA</sequence>
<gene>
    <name evidence="1" type="ORF">LCGC14_1820890</name>
</gene>
<reference evidence="1" key="1">
    <citation type="journal article" date="2015" name="Nature">
        <title>Complex archaea that bridge the gap between prokaryotes and eukaryotes.</title>
        <authorList>
            <person name="Spang A."/>
            <person name="Saw J.H."/>
            <person name="Jorgensen S.L."/>
            <person name="Zaremba-Niedzwiedzka K."/>
            <person name="Martijn J."/>
            <person name="Lind A.E."/>
            <person name="van Eijk R."/>
            <person name="Schleper C."/>
            <person name="Guy L."/>
            <person name="Ettema T.J."/>
        </authorList>
    </citation>
    <scope>NUCLEOTIDE SEQUENCE</scope>
</reference>
<proteinExistence type="predicted"/>
<name>A0A0F9GJ61_9ZZZZ</name>
<comment type="caution">
    <text evidence="1">The sequence shown here is derived from an EMBL/GenBank/DDBJ whole genome shotgun (WGS) entry which is preliminary data.</text>
</comment>
<dbReference type="EMBL" id="LAZR01017830">
    <property type="protein sequence ID" value="KKL98793.1"/>
    <property type="molecule type" value="Genomic_DNA"/>
</dbReference>
<protein>
    <submittedName>
        <fullName evidence="1">Uncharacterized protein</fullName>
    </submittedName>
</protein>
<organism evidence="1">
    <name type="scientific">marine sediment metagenome</name>
    <dbReference type="NCBI Taxonomy" id="412755"/>
    <lineage>
        <taxon>unclassified sequences</taxon>
        <taxon>metagenomes</taxon>
        <taxon>ecological metagenomes</taxon>
    </lineage>
</organism>
<evidence type="ECO:0000313" key="1">
    <source>
        <dbReference type="EMBL" id="KKL98793.1"/>
    </source>
</evidence>
<dbReference type="AlphaFoldDB" id="A0A0F9GJ61"/>
<accession>A0A0F9GJ61</accession>